<dbReference type="InterPro" id="IPR020846">
    <property type="entry name" value="MFS_dom"/>
</dbReference>
<evidence type="ECO:0000256" key="5">
    <source>
        <dbReference type="ARBA" id="ARBA00023136"/>
    </source>
</evidence>
<evidence type="ECO:0000256" key="3">
    <source>
        <dbReference type="ARBA" id="ARBA00022692"/>
    </source>
</evidence>
<name>A0A1G7M0A7_9FIRM</name>
<dbReference type="SUPFAM" id="SSF103473">
    <property type="entry name" value="MFS general substrate transporter"/>
    <property type="match status" value="1"/>
</dbReference>
<dbReference type="Proteomes" id="UP000243333">
    <property type="component" value="Unassembled WGS sequence"/>
</dbReference>
<dbReference type="InterPro" id="IPR005829">
    <property type="entry name" value="Sugar_transporter_CS"/>
</dbReference>
<dbReference type="CDD" id="cd17316">
    <property type="entry name" value="MFS_SV2_like"/>
    <property type="match status" value="1"/>
</dbReference>
<dbReference type="InterPro" id="IPR005828">
    <property type="entry name" value="MFS_sugar_transport-like"/>
</dbReference>
<protein>
    <submittedName>
        <fullName evidence="8">MFS transporter, putative metabolite:H+ symporter</fullName>
    </submittedName>
</protein>
<feature type="transmembrane region" description="Helical" evidence="6">
    <location>
        <begin position="20"/>
        <end position="43"/>
    </location>
</feature>
<dbReference type="RefSeq" id="WP_093690410.1">
    <property type="nucleotide sequence ID" value="NZ_FNBU01000014.1"/>
</dbReference>
<dbReference type="GO" id="GO:0022857">
    <property type="term" value="F:transmembrane transporter activity"/>
    <property type="evidence" value="ECO:0007669"/>
    <property type="project" value="InterPro"/>
</dbReference>
<evidence type="ECO:0000259" key="7">
    <source>
        <dbReference type="PROSITE" id="PS50850"/>
    </source>
</evidence>
<organism evidence="8 9">
    <name type="scientific">Sporolituus thermophilus DSM 23256</name>
    <dbReference type="NCBI Taxonomy" id="1123285"/>
    <lineage>
        <taxon>Bacteria</taxon>
        <taxon>Bacillati</taxon>
        <taxon>Bacillota</taxon>
        <taxon>Negativicutes</taxon>
        <taxon>Selenomonadales</taxon>
        <taxon>Sporomusaceae</taxon>
        <taxon>Sporolituus</taxon>
    </lineage>
</organism>
<dbReference type="InterPro" id="IPR036259">
    <property type="entry name" value="MFS_trans_sf"/>
</dbReference>
<reference evidence="9" key="1">
    <citation type="submission" date="2016-10" db="EMBL/GenBank/DDBJ databases">
        <authorList>
            <person name="Varghese N."/>
            <person name="Submissions S."/>
        </authorList>
    </citation>
    <scope>NUCLEOTIDE SEQUENCE [LARGE SCALE GENOMIC DNA]</scope>
    <source>
        <strain evidence="9">DSM 23256</strain>
    </source>
</reference>
<dbReference type="PROSITE" id="PS00216">
    <property type="entry name" value="SUGAR_TRANSPORT_1"/>
    <property type="match status" value="2"/>
</dbReference>
<dbReference type="OrthoDB" id="9787026at2"/>
<feature type="transmembrane region" description="Helical" evidence="6">
    <location>
        <begin position="293"/>
        <end position="312"/>
    </location>
</feature>
<keyword evidence="2" id="KW-0813">Transport</keyword>
<feature type="transmembrane region" description="Helical" evidence="6">
    <location>
        <begin position="86"/>
        <end position="105"/>
    </location>
</feature>
<feature type="transmembrane region" description="Helical" evidence="6">
    <location>
        <begin position="173"/>
        <end position="193"/>
    </location>
</feature>
<feature type="transmembrane region" description="Helical" evidence="6">
    <location>
        <begin position="55"/>
        <end position="74"/>
    </location>
</feature>
<evidence type="ECO:0000256" key="1">
    <source>
        <dbReference type="ARBA" id="ARBA00004651"/>
    </source>
</evidence>
<feature type="transmembrane region" description="Helical" evidence="6">
    <location>
        <begin position="378"/>
        <end position="401"/>
    </location>
</feature>
<feature type="transmembrane region" description="Helical" evidence="6">
    <location>
        <begin position="407"/>
        <end position="428"/>
    </location>
</feature>
<keyword evidence="4 6" id="KW-1133">Transmembrane helix</keyword>
<evidence type="ECO:0000256" key="2">
    <source>
        <dbReference type="ARBA" id="ARBA00022448"/>
    </source>
</evidence>
<comment type="subcellular location">
    <subcellularLocation>
        <location evidence="1">Cell membrane</location>
        <topology evidence="1">Multi-pass membrane protein</topology>
    </subcellularLocation>
</comment>
<keyword evidence="9" id="KW-1185">Reference proteome</keyword>
<dbReference type="EMBL" id="FNBU01000014">
    <property type="protein sequence ID" value="SDF55091.1"/>
    <property type="molecule type" value="Genomic_DNA"/>
</dbReference>
<keyword evidence="5 6" id="KW-0472">Membrane</keyword>
<feature type="transmembrane region" description="Helical" evidence="6">
    <location>
        <begin position="256"/>
        <end position="273"/>
    </location>
</feature>
<evidence type="ECO:0000313" key="8">
    <source>
        <dbReference type="EMBL" id="SDF55091.1"/>
    </source>
</evidence>
<evidence type="ECO:0000256" key="4">
    <source>
        <dbReference type="ARBA" id="ARBA00022989"/>
    </source>
</evidence>
<feature type="domain" description="Major facilitator superfamily (MFS) profile" evidence="7">
    <location>
        <begin position="20"/>
        <end position="433"/>
    </location>
</feature>
<proteinExistence type="predicted"/>
<accession>A0A1G7M0A7</accession>
<feature type="transmembrane region" description="Helical" evidence="6">
    <location>
        <begin position="144"/>
        <end position="167"/>
    </location>
</feature>
<evidence type="ECO:0000256" key="6">
    <source>
        <dbReference type="SAM" id="Phobius"/>
    </source>
</evidence>
<dbReference type="GO" id="GO:0005886">
    <property type="term" value="C:plasma membrane"/>
    <property type="evidence" value="ECO:0007669"/>
    <property type="project" value="UniProtKB-SubCell"/>
</dbReference>
<dbReference type="PROSITE" id="PS50850">
    <property type="entry name" value="MFS"/>
    <property type="match status" value="1"/>
</dbReference>
<dbReference type="Gene3D" id="1.20.1250.20">
    <property type="entry name" value="MFS general substrate transporter like domains"/>
    <property type="match status" value="1"/>
</dbReference>
<gene>
    <name evidence="8" type="ORF">SAMN05660235_01972</name>
</gene>
<dbReference type="PANTHER" id="PTHR23511">
    <property type="entry name" value="SYNAPTIC VESICLE GLYCOPROTEIN 2"/>
    <property type="match status" value="1"/>
</dbReference>
<feature type="transmembrane region" description="Helical" evidence="6">
    <location>
        <begin position="344"/>
        <end position="366"/>
    </location>
</feature>
<keyword evidence="3 6" id="KW-0812">Transmembrane</keyword>
<evidence type="ECO:0000313" key="9">
    <source>
        <dbReference type="Proteomes" id="UP000243333"/>
    </source>
</evidence>
<dbReference type="AlphaFoldDB" id="A0A1G7M0A7"/>
<feature type="transmembrane region" description="Helical" evidence="6">
    <location>
        <begin position="111"/>
        <end position="132"/>
    </location>
</feature>
<sequence length="457" mass="49432">MATITDRLGCLPLGKFHWRLLVLMGSGIAFEALDTGLIAFVLAKMISSWNLSPVQIGYIGSAGLVGMAVGAILSGTLADRIGRKKLFIATLVVYSIGTGLCGLAWNYESLLVFRFLVGAGVGGQPPVANAMMGEFAPIKHRGKMLVLQNSSWAFGWLLSAVLAYVVIPHFGWQLAFFIGAAPALLVIYLWKVLPESPMYLISKGRYEEAHQLVASIEKELGVPVGEAPRATEKVAVVTKKFGFADLWSAPYIQRTICLWILWFGMVYSYYGIFTWLPSLLVKSGHTLLRSFEFIMYMTLAQIPGYFTAAYLVDKIGRKQTISGLLILCTISAYMFGNAKTAAEILIWGCLMSFSNLGAWGITHTYSSEQYPTHARATGVGWAAACGRMGGILAPIVVGAIMTGANQYNAVFMMFTIVLAVVALNIIFLGRETAGKSLDELTAQEPAPAATKSSGISN</sequence>
<dbReference type="PANTHER" id="PTHR23511:SF34">
    <property type="entry name" value="SYNAPTIC VESICLE GLYCOPROTEIN 2"/>
    <property type="match status" value="1"/>
</dbReference>
<dbReference type="Pfam" id="PF00083">
    <property type="entry name" value="Sugar_tr"/>
    <property type="match status" value="1"/>
</dbReference>